<dbReference type="Proteomes" id="UP000482800">
    <property type="component" value="Unassembled WGS sequence"/>
</dbReference>
<reference evidence="2 3" key="1">
    <citation type="submission" date="2020-03" db="EMBL/GenBank/DDBJ databases">
        <title>Whole genome shotgun sequence of Phytohabitans houttuyneae NBRC 108639.</title>
        <authorList>
            <person name="Komaki H."/>
            <person name="Tamura T."/>
        </authorList>
    </citation>
    <scope>NUCLEOTIDE SEQUENCE [LARGE SCALE GENOMIC DNA]</scope>
    <source>
        <strain evidence="2 3">NBRC 108639</strain>
    </source>
</reference>
<name>A0A6V8KIC9_9ACTN</name>
<comment type="caution">
    <text evidence="2">The sequence shown here is derived from an EMBL/GenBank/DDBJ whole genome shotgun (WGS) entry which is preliminary data.</text>
</comment>
<dbReference type="RefSeq" id="WP_173066307.1">
    <property type="nucleotide sequence ID" value="NZ_BAABGO010000032.1"/>
</dbReference>
<keyword evidence="3" id="KW-1185">Reference proteome</keyword>
<keyword evidence="1" id="KW-0472">Membrane</keyword>
<evidence type="ECO:0000256" key="1">
    <source>
        <dbReference type="SAM" id="Phobius"/>
    </source>
</evidence>
<feature type="transmembrane region" description="Helical" evidence="1">
    <location>
        <begin position="127"/>
        <end position="151"/>
    </location>
</feature>
<reference evidence="2 3" key="2">
    <citation type="submission" date="2020-03" db="EMBL/GenBank/DDBJ databases">
        <authorList>
            <person name="Ichikawa N."/>
            <person name="Kimura A."/>
            <person name="Kitahashi Y."/>
            <person name="Uohara A."/>
        </authorList>
    </citation>
    <scope>NUCLEOTIDE SEQUENCE [LARGE SCALE GENOMIC DNA]</scope>
    <source>
        <strain evidence="2 3">NBRC 108639</strain>
    </source>
</reference>
<gene>
    <name evidence="2" type="ORF">Phou_077740</name>
</gene>
<feature type="transmembrane region" description="Helical" evidence="1">
    <location>
        <begin position="56"/>
        <end position="76"/>
    </location>
</feature>
<evidence type="ECO:0000313" key="3">
    <source>
        <dbReference type="Proteomes" id="UP000482800"/>
    </source>
</evidence>
<feature type="transmembrane region" description="Helical" evidence="1">
    <location>
        <begin position="14"/>
        <end position="36"/>
    </location>
</feature>
<feature type="transmembrane region" description="Helical" evidence="1">
    <location>
        <begin position="163"/>
        <end position="182"/>
    </location>
</feature>
<evidence type="ECO:0000313" key="2">
    <source>
        <dbReference type="EMBL" id="GFJ83594.1"/>
    </source>
</evidence>
<accession>A0A6V8KIC9</accession>
<dbReference type="Pfam" id="PF06197">
    <property type="entry name" value="DUF998"/>
    <property type="match status" value="1"/>
</dbReference>
<evidence type="ECO:0008006" key="4">
    <source>
        <dbReference type="Google" id="ProtNLM"/>
    </source>
</evidence>
<sequence length="226" mass="22916">MKQLDIGSAVTRSMLGWGVLAGPIYLAVGLALALTRDGFELGEHALSLLMLGDGGWMQRADLAVNGLLCLLAAIGVRQAMVPAGGGAGAGRLLGLYSLGLFGGAAFAPDPVDSFPAGAHAHVTASGLLHLAFGLVQFVSVAIGALSLSRWAAARDDRASARGFRAAAVVILGGFIGGAALAQSAGGVALLWVAVLASYGWLAAACLYLWPIVPHPDLGRRHLALTT</sequence>
<proteinExistence type="predicted"/>
<feature type="transmembrane region" description="Helical" evidence="1">
    <location>
        <begin position="88"/>
        <end position="107"/>
    </location>
</feature>
<keyword evidence="1" id="KW-0812">Transmembrane</keyword>
<dbReference type="EMBL" id="BLPF01000003">
    <property type="protein sequence ID" value="GFJ83594.1"/>
    <property type="molecule type" value="Genomic_DNA"/>
</dbReference>
<keyword evidence="1" id="KW-1133">Transmembrane helix</keyword>
<feature type="transmembrane region" description="Helical" evidence="1">
    <location>
        <begin position="188"/>
        <end position="212"/>
    </location>
</feature>
<dbReference type="AlphaFoldDB" id="A0A6V8KIC9"/>
<organism evidence="2 3">
    <name type="scientific">Phytohabitans houttuyneae</name>
    <dbReference type="NCBI Taxonomy" id="1076126"/>
    <lineage>
        <taxon>Bacteria</taxon>
        <taxon>Bacillati</taxon>
        <taxon>Actinomycetota</taxon>
        <taxon>Actinomycetes</taxon>
        <taxon>Micromonosporales</taxon>
        <taxon>Micromonosporaceae</taxon>
    </lineage>
</organism>
<protein>
    <recommendedName>
        <fullName evidence="4">DUF998 domain-containing protein</fullName>
    </recommendedName>
</protein>
<dbReference type="InterPro" id="IPR009339">
    <property type="entry name" value="DUF998"/>
</dbReference>